<feature type="domain" description="GGDEF" evidence="2">
    <location>
        <begin position="201"/>
        <end position="334"/>
    </location>
</feature>
<dbReference type="FunFam" id="3.20.20.450:FF:000001">
    <property type="entry name" value="Cyclic di-GMP phosphodiesterase yahA"/>
    <property type="match status" value="1"/>
</dbReference>
<evidence type="ECO:0008006" key="5">
    <source>
        <dbReference type="Google" id="ProtNLM"/>
    </source>
</evidence>
<dbReference type="Pfam" id="PF00563">
    <property type="entry name" value="EAL"/>
    <property type="match status" value="1"/>
</dbReference>
<dbReference type="CDD" id="cd01948">
    <property type="entry name" value="EAL"/>
    <property type="match status" value="1"/>
</dbReference>
<dbReference type="InterPro" id="IPR001633">
    <property type="entry name" value="EAL_dom"/>
</dbReference>
<dbReference type="PANTHER" id="PTHR44757:SF2">
    <property type="entry name" value="BIOFILM ARCHITECTURE MAINTENANCE PROTEIN MBAA"/>
    <property type="match status" value="1"/>
</dbReference>
<reference evidence="3 4" key="1">
    <citation type="journal article" date="2018" name="Arch. Microbiol.">
        <title>New insights into the metabolic potential of the phototrophic purple bacterium Rhodopila globiformis DSM 161(T) from its draft genome sequence and evidence for a vanadium-dependent nitrogenase.</title>
        <authorList>
            <person name="Imhoff J.F."/>
            <person name="Rahn T."/>
            <person name="Kunzel S."/>
            <person name="Neulinger S.C."/>
        </authorList>
    </citation>
    <scope>NUCLEOTIDE SEQUENCE [LARGE SCALE GENOMIC DNA]</scope>
    <source>
        <strain evidence="3 4">DSM 161</strain>
    </source>
</reference>
<dbReference type="Gene3D" id="3.20.20.450">
    <property type="entry name" value="EAL domain"/>
    <property type="match status" value="1"/>
</dbReference>
<dbReference type="Pfam" id="PF00990">
    <property type="entry name" value="GGDEF"/>
    <property type="match status" value="1"/>
</dbReference>
<dbReference type="PROSITE" id="PS50887">
    <property type="entry name" value="GGDEF"/>
    <property type="match status" value="1"/>
</dbReference>
<dbReference type="Gene3D" id="3.30.70.270">
    <property type="match status" value="1"/>
</dbReference>
<dbReference type="SUPFAM" id="SSF141868">
    <property type="entry name" value="EAL domain-like"/>
    <property type="match status" value="1"/>
</dbReference>
<dbReference type="EMBL" id="NHRY01000136">
    <property type="protein sequence ID" value="PPQ33889.1"/>
    <property type="molecule type" value="Genomic_DNA"/>
</dbReference>
<evidence type="ECO:0000313" key="4">
    <source>
        <dbReference type="Proteomes" id="UP000239724"/>
    </source>
</evidence>
<comment type="caution">
    <text evidence="3">The sequence shown here is derived from an EMBL/GenBank/DDBJ whole genome shotgun (WGS) entry which is preliminary data.</text>
</comment>
<dbReference type="InterPro" id="IPR035919">
    <property type="entry name" value="EAL_sf"/>
</dbReference>
<dbReference type="PANTHER" id="PTHR44757">
    <property type="entry name" value="DIGUANYLATE CYCLASE DGCP"/>
    <property type="match status" value="1"/>
</dbReference>
<dbReference type="SUPFAM" id="SSF55073">
    <property type="entry name" value="Nucleotide cyclase"/>
    <property type="match status" value="1"/>
</dbReference>
<keyword evidence="4" id="KW-1185">Reference proteome</keyword>
<organism evidence="3 4">
    <name type="scientific">Rhodopila globiformis</name>
    <name type="common">Rhodopseudomonas globiformis</name>
    <dbReference type="NCBI Taxonomy" id="1071"/>
    <lineage>
        <taxon>Bacteria</taxon>
        <taxon>Pseudomonadati</taxon>
        <taxon>Pseudomonadota</taxon>
        <taxon>Alphaproteobacteria</taxon>
        <taxon>Acetobacterales</taxon>
        <taxon>Acetobacteraceae</taxon>
        <taxon>Rhodopila</taxon>
    </lineage>
</organism>
<name>A0A2S6NH60_RHOGL</name>
<evidence type="ECO:0000313" key="3">
    <source>
        <dbReference type="EMBL" id="PPQ33889.1"/>
    </source>
</evidence>
<dbReference type="InterPro" id="IPR052155">
    <property type="entry name" value="Biofilm_reg_signaling"/>
</dbReference>
<dbReference type="Proteomes" id="UP000239724">
    <property type="component" value="Unassembled WGS sequence"/>
</dbReference>
<proteinExistence type="predicted"/>
<feature type="domain" description="EAL" evidence="1">
    <location>
        <begin position="343"/>
        <end position="594"/>
    </location>
</feature>
<dbReference type="CDD" id="cd00130">
    <property type="entry name" value="PAS"/>
    <property type="match status" value="1"/>
</dbReference>
<dbReference type="RefSeq" id="WP_104519308.1">
    <property type="nucleotide sequence ID" value="NZ_NHRY01000136.1"/>
</dbReference>
<dbReference type="SMART" id="SM00267">
    <property type="entry name" value="GGDEF"/>
    <property type="match status" value="1"/>
</dbReference>
<evidence type="ECO:0000259" key="1">
    <source>
        <dbReference type="PROSITE" id="PS50883"/>
    </source>
</evidence>
<dbReference type="Pfam" id="PF12860">
    <property type="entry name" value="PAS_7"/>
    <property type="match status" value="1"/>
</dbReference>
<dbReference type="CDD" id="cd01949">
    <property type="entry name" value="GGDEF"/>
    <property type="match status" value="1"/>
</dbReference>
<dbReference type="AlphaFoldDB" id="A0A2S6NH60"/>
<evidence type="ECO:0000259" key="2">
    <source>
        <dbReference type="PROSITE" id="PS50887"/>
    </source>
</evidence>
<dbReference type="InterPro" id="IPR000014">
    <property type="entry name" value="PAS"/>
</dbReference>
<dbReference type="SMART" id="SM00052">
    <property type="entry name" value="EAL"/>
    <property type="match status" value="1"/>
</dbReference>
<dbReference type="InterPro" id="IPR043128">
    <property type="entry name" value="Rev_trsase/Diguanyl_cyclase"/>
</dbReference>
<sequence>MALQDRRGRRTRERLQAAETALYKAEIHLAVGQDRERNESALHLQERRFNLAMKNMIQGLVVTDCRENILAVNRRFCDVWGLPADVVTPGMSCAELESLALSGRHIESIDIAEIRRQREEVDDRNSTSTFVWELVNGCAFRVNHQPTEEGWLTTYEDITEQRMAEARIAHLARHDGLADLPNRVLFHESLESALTFARRGHLMALHCLDLDKFKIVNDTLGHSIGDALLQAVAQRLCESVRDYDTVARLGGDEFAIIQNSISSPADATLLANRLIEVIKAPFEVRGHQVVVGTCIGIAFAPNDGLSIDQLTKCADLALYRAKSDESGVAHLYNAEMDAAMQARNALEMDLRQALSAGQFELFYQPQVEVRARWIAGCEALLRWRHPEKGLVPPDQFIPLAEDMGMIVPIGEWVLRQACATAAADWPENVRVAVNLSAVQFRCHDIIDVVSGALRDSGLEAGRLELEITETVMLQDAAMALATLHQLRELGVQVSMDDFGTGYSSLSYLRRFPFDRIKIDQSFIRDLGKQDDCISIVRAVIALGRDLGMAITAEGVETRQQLDMLENAGCTEVQGYLFNRPVSAAAATALLQSASIIANGWPYLGHRLSAEPMAR</sequence>
<dbReference type="NCBIfam" id="TIGR00254">
    <property type="entry name" value="GGDEF"/>
    <property type="match status" value="1"/>
</dbReference>
<dbReference type="InterPro" id="IPR035965">
    <property type="entry name" value="PAS-like_dom_sf"/>
</dbReference>
<protein>
    <recommendedName>
        <fullName evidence="5">Diguanylate cyclase</fullName>
    </recommendedName>
</protein>
<dbReference type="InterPro" id="IPR029787">
    <property type="entry name" value="Nucleotide_cyclase"/>
</dbReference>
<dbReference type="PROSITE" id="PS50883">
    <property type="entry name" value="EAL"/>
    <property type="match status" value="1"/>
</dbReference>
<dbReference type="Gene3D" id="3.30.450.20">
    <property type="entry name" value="PAS domain"/>
    <property type="match status" value="1"/>
</dbReference>
<accession>A0A2S6NH60</accession>
<gene>
    <name evidence="3" type="ORF">CCS01_13160</name>
</gene>
<dbReference type="SUPFAM" id="SSF55785">
    <property type="entry name" value="PYP-like sensor domain (PAS domain)"/>
    <property type="match status" value="1"/>
</dbReference>
<dbReference type="InterPro" id="IPR000160">
    <property type="entry name" value="GGDEF_dom"/>
</dbReference>
<dbReference type="OrthoDB" id="9793210at2"/>
<dbReference type="NCBIfam" id="TIGR00229">
    <property type="entry name" value="sensory_box"/>
    <property type="match status" value="1"/>
</dbReference>